<comment type="caution">
    <text evidence="4">The sequence shown here is derived from an EMBL/GenBank/DDBJ whole genome shotgun (WGS) entry which is preliminary data.</text>
</comment>
<proteinExistence type="inferred from homology"/>
<evidence type="ECO:0000313" key="5">
    <source>
        <dbReference type="Proteomes" id="UP000494106"/>
    </source>
</evidence>
<dbReference type="InterPro" id="IPR004948">
    <property type="entry name" value="Nuc-triphosphatase_THEP1"/>
</dbReference>
<evidence type="ECO:0000313" key="4">
    <source>
        <dbReference type="EMBL" id="CAB3253858.1"/>
    </source>
</evidence>
<dbReference type="Gene3D" id="3.40.50.300">
    <property type="entry name" value="P-loop containing nucleotide triphosphate hydrolases"/>
    <property type="match status" value="1"/>
</dbReference>
<reference evidence="4 5" key="1">
    <citation type="submission" date="2020-04" db="EMBL/GenBank/DDBJ databases">
        <authorList>
            <person name="Wallbank WR R."/>
            <person name="Pardo Diaz C."/>
            <person name="Kozak K."/>
            <person name="Martin S."/>
            <person name="Jiggins C."/>
            <person name="Moest M."/>
            <person name="Warren A I."/>
            <person name="Byers J.R.P. K."/>
            <person name="Montejo-Kovacevich G."/>
            <person name="Yen C E."/>
        </authorList>
    </citation>
    <scope>NUCLEOTIDE SEQUENCE [LARGE SCALE GENOMIC DNA]</scope>
</reference>
<dbReference type="GO" id="GO:0005524">
    <property type="term" value="F:ATP binding"/>
    <property type="evidence" value="ECO:0007669"/>
    <property type="project" value="UniProtKB-KW"/>
</dbReference>
<dbReference type="HAMAP" id="MF_00796">
    <property type="entry name" value="NTPase_1"/>
    <property type="match status" value="1"/>
</dbReference>
<organism evidence="4 5">
    <name type="scientific">Arctia plantaginis</name>
    <name type="common">Wood tiger moth</name>
    <name type="synonym">Phalaena plantaginis</name>
    <dbReference type="NCBI Taxonomy" id="874455"/>
    <lineage>
        <taxon>Eukaryota</taxon>
        <taxon>Metazoa</taxon>
        <taxon>Ecdysozoa</taxon>
        <taxon>Arthropoda</taxon>
        <taxon>Hexapoda</taxon>
        <taxon>Insecta</taxon>
        <taxon>Pterygota</taxon>
        <taxon>Neoptera</taxon>
        <taxon>Endopterygota</taxon>
        <taxon>Lepidoptera</taxon>
        <taxon>Glossata</taxon>
        <taxon>Ditrysia</taxon>
        <taxon>Noctuoidea</taxon>
        <taxon>Erebidae</taxon>
        <taxon>Arctiinae</taxon>
        <taxon>Arctia</taxon>
    </lineage>
</organism>
<keyword evidence="5" id="KW-1185">Reference proteome</keyword>
<evidence type="ECO:0008006" key="6">
    <source>
        <dbReference type="Google" id="ProtNLM"/>
    </source>
</evidence>
<sequence>MANHKLKFFVLTGEPGVGKTTLTKKLSSTIADKGIKLSGFYTEEIRKDGVREGFDIVTVDGVRGRLARDQTLLSAPLKQKVGKYGVLVKEFETIAMPCLVKSEDSTPQVLVIDEIGKMEFQSETFKAAIKIIFNHPSHYTVLATIPLKKGDQLIESIRNNKNAKVWMVTRKNRDTIHEEILKVMNTALRFD</sequence>
<keyword evidence="1" id="KW-0547">Nucleotide-binding</keyword>
<accession>A0A8S1B813</accession>
<keyword evidence="2" id="KW-0378">Hydrolase</keyword>
<name>A0A8S1B813_ARCPL</name>
<dbReference type="OrthoDB" id="446244at2759"/>
<dbReference type="SUPFAM" id="SSF52540">
    <property type="entry name" value="P-loop containing nucleoside triphosphate hydrolases"/>
    <property type="match status" value="1"/>
</dbReference>
<keyword evidence="3" id="KW-0067">ATP-binding</keyword>
<dbReference type="AlphaFoldDB" id="A0A8S1B813"/>
<evidence type="ECO:0000256" key="2">
    <source>
        <dbReference type="ARBA" id="ARBA00022801"/>
    </source>
</evidence>
<dbReference type="PANTHER" id="PTHR43146:SF1">
    <property type="entry name" value="CANCER-RELATED NUCLEOSIDE-TRIPHOSPHATASE"/>
    <property type="match status" value="1"/>
</dbReference>
<evidence type="ECO:0000256" key="1">
    <source>
        <dbReference type="ARBA" id="ARBA00022741"/>
    </source>
</evidence>
<evidence type="ECO:0000256" key="3">
    <source>
        <dbReference type="ARBA" id="ARBA00022840"/>
    </source>
</evidence>
<dbReference type="EMBL" id="CADEBC010000561">
    <property type="protein sequence ID" value="CAB3253858.1"/>
    <property type="molecule type" value="Genomic_DNA"/>
</dbReference>
<dbReference type="GO" id="GO:0017111">
    <property type="term" value="F:ribonucleoside triphosphate phosphatase activity"/>
    <property type="evidence" value="ECO:0007669"/>
    <property type="project" value="InterPro"/>
</dbReference>
<gene>
    <name evidence="4" type="ORF">APLA_LOCUS14316</name>
</gene>
<dbReference type="Proteomes" id="UP000494106">
    <property type="component" value="Unassembled WGS sequence"/>
</dbReference>
<dbReference type="InterPro" id="IPR027417">
    <property type="entry name" value="P-loop_NTPase"/>
</dbReference>
<dbReference type="Pfam" id="PF03266">
    <property type="entry name" value="NTPase_1"/>
    <property type="match status" value="1"/>
</dbReference>
<protein>
    <recommendedName>
        <fullName evidence="6">AAA+ ATPase domain-containing protein</fullName>
    </recommendedName>
</protein>
<dbReference type="NCBIfam" id="NF010248">
    <property type="entry name" value="PRK13695.1"/>
    <property type="match status" value="1"/>
</dbReference>
<dbReference type="PANTHER" id="PTHR43146">
    <property type="entry name" value="CANCER-RELATED NUCLEOSIDE-TRIPHOSPHATASE"/>
    <property type="match status" value="1"/>
</dbReference>